<comment type="caution">
    <text evidence="1">The sequence shown here is derived from an EMBL/GenBank/DDBJ whole genome shotgun (WGS) entry which is preliminary data.</text>
</comment>
<proteinExistence type="predicted"/>
<dbReference type="Proteomes" id="UP000801492">
    <property type="component" value="Unassembled WGS sequence"/>
</dbReference>
<keyword evidence="2" id="KW-1185">Reference proteome</keyword>
<reference evidence="1" key="1">
    <citation type="submission" date="2019-08" db="EMBL/GenBank/DDBJ databases">
        <title>The genome of the North American firefly Photinus pyralis.</title>
        <authorList>
            <consortium name="Photinus pyralis genome working group"/>
            <person name="Fallon T.R."/>
            <person name="Sander Lower S.E."/>
            <person name="Weng J.-K."/>
        </authorList>
    </citation>
    <scope>NUCLEOTIDE SEQUENCE</scope>
    <source>
        <strain evidence="1">TRF0915ILg1</strain>
        <tissue evidence="1">Whole body</tissue>
    </source>
</reference>
<name>A0A8K0CMS2_IGNLU</name>
<gene>
    <name evidence="1" type="ORF">ILUMI_17717</name>
</gene>
<dbReference type="OrthoDB" id="10009055at2759"/>
<evidence type="ECO:0000313" key="1">
    <source>
        <dbReference type="EMBL" id="KAF2888456.1"/>
    </source>
</evidence>
<dbReference type="AlphaFoldDB" id="A0A8K0CMS2"/>
<dbReference type="EMBL" id="VTPC01077129">
    <property type="protein sequence ID" value="KAF2888456.1"/>
    <property type="molecule type" value="Genomic_DNA"/>
</dbReference>
<evidence type="ECO:0000313" key="2">
    <source>
        <dbReference type="Proteomes" id="UP000801492"/>
    </source>
</evidence>
<accession>A0A8K0CMS2</accession>
<sequence>MQIGFTFNCSSIIVTSSLVAPTPTVVPQKPQEPMFISVPPRPQRVLHSEAYIKYIEGLHSENRYITSWEKTLNATRENTPAPPDPEKLNSVATWLGKKYEQQDDVVNALWDLRNQLLRDSLGLFKTL</sequence>
<protein>
    <submittedName>
        <fullName evidence="1">Uncharacterized protein</fullName>
    </submittedName>
</protein>
<organism evidence="1 2">
    <name type="scientific">Ignelater luminosus</name>
    <name type="common">Cucubano</name>
    <name type="synonym">Pyrophorus luminosus</name>
    <dbReference type="NCBI Taxonomy" id="2038154"/>
    <lineage>
        <taxon>Eukaryota</taxon>
        <taxon>Metazoa</taxon>
        <taxon>Ecdysozoa</taxon>
        <taxon>Arthropoda</taxon>
        <taxon>Hexapoda</taxon>
        <taxon>Insecta</taxon>
        <taxon>Pterygota</taxon>
        <taxon>Neoptera</taxon>
        <taxon>Endopterygota</taxon>
        <taxon>Coleoptera</taxon>
        <taxon>Polyphaga</taxon>
        <taxon>Elateriformia</taxon>
        <taxon>Elateroidea</taxon>
        <taxon>Elateridae</taxon>
        <taxon>Agrypninae</taxon>
        <taxon>Pyrophorini</taxon>
        <taxon>Ignelater</taxon>
    </lineage>
</organism>